<reference evidence="3" key="1">
    <citation type="journal article" date="2014" name="Genome Announc.">
        <title>Complete Genome Sequence of Campylobacter iguaniorum Strain 1485ET, Isolated from a Bearded Dragon (Pogona vitticeps).</title>
        <authorList>
            <person name="Gilbert M.J."/>
            <person name="Miller W.G."/>
            <person name="Yee E."/>
            <person name="Kik M."/>
            <person name="Wagenaar J.A."/>
            <person name="Duim B."/>
        </authorList>
    </citation>
    <scope>NUCLEOTIDE SEQUENCE [LARGE SCALE GENOMIC DNA]</scope>
    <source>
        <strain evidence="3">1485E</strain>
    </source>
</reference>
<dbReference type="Proteomes" id="UP000028486">
    <property type="component" value="Chromosome"/>
</dbReference>
<feature type="transmembrane region" description="Helical" evidence="1">
    <location>
        <begin position="33"/>
        <end position="49"/>
    </location>
</feature>
<organism evidence="2 3">
    <name type="scientific">Campylobacter iguaniorum</name>
    <dbReference type="NCBI Taxonomy" id="1244531"/>
    <lineage>
        <taxon>Bacteria</taxon>
        <taxon>Pseudomonadati</taxon>
        <taxon>Campylobacterota</taxon>
        <taxon>Epsilonproteobacteria</taxon>
        <taxon>Campylobacterales</taxon>
        <taxon>Campylobacteraceae</taxon>
        <taxon>Campylobacter</taxon>
    </lineage>
</organism>
<feature type="transmembrane region" description="Helical" evidence="1">
    <location>
        <begin position="7"/>
        <end position="27"/>
    </location>
</feature>
<evidence type="ECO:0000256" key="1">
    <source>
        <dbReference type="SAM" id="Phobius"/>
    </source>
</evidence>
<dbReference type="KEGG" id="caj:CIG1485E_0949"/>
<gene>
    <name evidence="2" type="ORF">CIG1485E_0949</name>
</gene>
<sequence>MIRISLLPYLVIELICVAFYIANYGILNFFGEVFLSGILGVILLFNYGFSNFYGSMNQLNLKNIFGSMGIAFGGMLLIVPGILSDFVAIFVLLVSFTLKLVAYLQGSNAADHSEFTNTKSSCDSEIIDVEIIDTKGQK</sequence>
<dbReference type="NCBIfam" id="NF008528">
    <property type="entry name" value="PRK11463.1-2"/>
    <property type="match status" value="1"/>
</dbReference>
<keyword evidence="3" id="KW-1185">Reference proteome</keyword>
<evidence type="ECO:0000313" key="3">
    <source>
        <dbReference type="Proteomes" id="UP000028486"/>
    </source>
</evidence>
<protein>
    <submittedName>
        <fullName evidence="2">Hypothetical membrane protein</fullName>
    </submittedName>
</protein>
<keyword evidence="1" id="KW-0472">Membrane</keyword>
<evidence type="ECO:0000313" key="2">
    <source>
        <dbReference type="EMBL" id="AII14787.1"/>
    </source>
</evidence>
<dbReference type="STRING" id="1244531.CIG2463D_0949"/>
<keyword evidence="1" id="KW-1133">Transmembrane helix</keyword>
<dbReference type="GO" id="GO:0016020">
    <property type="term" value="C:membrane"/>
    <property type="evidence" value="ECO:0007669"/>
    <property type="project" value="InterPro"/>
</dbReference>
<dbReference type="OrthoDB" id="5363358at2"/>
<proteinExistence type="predicted"/>
<dbReference type="eggNOG" id="ENOG5032JYV">
    <property type="taxonomic scope" value="Bacteria"/>
</dbReference>
<dbReference type="AlphaFoldDB" id="A0A076FBH4"/>
<accession>A0A076FBH4</accession>
<dbReference type="HOGENOM" id="CLU_153719_0_0_7"/>
<keyword evidence="1" id="KW-0812">Transmembrane</keyword>
<dbReference type="InterPro" id="IPR007313">
    <property type="entry name" value="FxsA"/>
</dbReference>
<dbReference type="Pfam" id="PF04186">
    <property type="entry name" value="FxsA"/>
    <property type="match status" value="1"/>
</dbReference>
<dbReference type="RefSeq" id="WP_038454283.1">
    <property type="nucleotide sequence ID" value="NZ_CP009043.1"/>
</dbReference>
<dbReference type="EMBL" id="CP009043">
    <property type="protein sequence ID" value="AII14787.1"/>
    <property type="molecule type" value="Genomic_DNA"/>
</dbReference>
<name>A0A076FBH4_9BACT</name>